<proteinExistence type="predicted"/>
<accession>A0A935MTU2</accession>
<sequence>MGVANRVSRRHAPTCGMPAYCGVAVADDAPTVTTVALGVDEIKQARQ</sequence>
<name>A0A935MTU2_9RHOO</name>
<dbReference type="AlphaFoldDB" id="A0A935MTU2"/>
<reference evidence="1 2" key="1">
    <citation type="submission" date="2020-10" db="EMBL/GenBank/DDBJ databases">
        <title>Connecting structure to function with the recovery of over 1000 high-quality activated sludge metagenome-assembled genomes encoding full-length rRNA genes using long-read sequencing.</title>
        <authorList>
            <person name="Singleton C.M."/>
            <person name="Petriglieri F."/>
            <person name="Kristensen J.M."/>
            <person name="Kirkegaard R.H."/>
            <person name="Michaelsen T.Y."/>
            <person name="Andersen M.H."/>
            <person name="Karst S.M."/>
            <person name="Dueholm M.S."/>
            <person name="Nielsen P.H."/>
            <person name="Albertsen M."/>
        </authorList>
    </citation>
    <scope>NUCLEOTIDE SEQUENCE [LARGE SCALE GENOMIC DNA]</scope>
    <source>
        <strain evidence="1">EsbW_18-Q3-R4-48_BATAC.463</strain>
    </source>
</reference>
<dbReference type="EMBL" id="JADJMS010000029">
    <property type="protein sequence ID" value="MBK7416014.1"/>
    <property type="molecule type" value="Genomic_DNA"/>
</dbReference>
<comment type="caution">
    <text evidence="1">The sequence shown here is derived from an EMBL/GenBank/DDBJ whole genome shotgun (WGS) entry which is preliminary data.</text>
</comment>
<dbReference type="Proteomes" id="UP000739411">
    <property type="component" value="Unassembled WGS sequence"/>
</dbReference>
<protein>
    <submittedName>
        <fullName evidence="1">Uncharacterized protein</fullName>
    </submittedName>
</protein>
<evidence type="ECO:0000313" key="2">
    <source>
        <dbReference type="Proteomes" id="UP000739411"/>
    </source>
</evidence>
<gene>
    <name evidence="1" type="ORF">IPJ38_13740</name>
</gene>
<organism evidence="1 2">
    <name type="scientific">Candidatus Dechloromonas phosphorivorans</name>
    <dbReference type="NCBI Taxonomy" id="2899244"/>
    <lineage>
        <taxon>Bacteria</taxon>
        <taxon>Pseudomonadati</taxon>
        <taxon>Pseudomonadota</taxon>
        <taxon>Betaproteobacteria</taxon>
        <taxon>Rhodocyclales</taxon>
        <taxon>Azonexaceae</taxon>
        <taxon>Dechloromonas</taxon>
    </lineage>
</organism>
<evidence type="ECO:0000313" key="1">
    <source>
        <dbReference type="EMBL" id="MBK7416014.1"/>
    </source>
</evidence>